<feature type="region of interest" description="Disordered" evidence="1">
    <location>
        <begin position="363"/>
        <end position="387"/>
    </location>
</feature>
<gene>
    <name evidence="2" type="ORF">KR76_12145</name>
</gene>
<dbReference type="AlphaFoldDB" id="A0A0A1DJ08"/>
<dbReference type="OrthoDB" id="9774928at2"/>
<protein>
    <submittedName>
        <fullName evidence="2">MCE-family lipoprotein Lpr</fullName>
    </submittedName>
</protein>
<evidence type="ECO:0000313" key="2">
    <source>
        <dbReference type="EMBL" id="AIY17319.2"/>
    </source>
</evidence>
<evidence type="ECO:0000313" key="3">
    <source>
        <dbReference type="Proteomes" id="UP000030300"/>
    </source>
</evidence>
<dbReference type="HOGENOM" id="CLU_045966_1_0_11"/>
<dbReference type="PROSITE" id="PS51257">
    <property type="entry name" value="PROKAR_LIPOPROTEIN"/>
    <property type="match status" value="1"/>
</dbReference>
<dbReference type="InterPro" id="IPR003399">
    <property type="entry name" value="Mce/MlaD"/>
</dbReference>
<dbReference type="STRING" id="2045.KR76_12145"/>
<feature type="compositionally biased region" description="Gly residues" evidence="1">
    <location>
        <begin position="363"/>
        <end position="378"/>
    </location>
</feature>
<dbReference type="RefSeq" id="WP_082003640.1">
    <property type="nucleotide sequence ID" value="NZ_BJMC01000008.1"/>
</dbReference>
<dbReference type="PANTHER" id="PTHR33371:SF15">
    <property type="entry name" value="LIPOPROTEIN LPRN"/>
    <property type="match status" value="1"/>
</dbReference>
<proteinExistence type="predicted"/>
<dbReference type="KEGG" id="psim:KR76_12145"/>
<dbReference type="Pfam" id="PF02470">
    <property type="entry name" value="MlaD"/>
    <property type="match status" value="1"/>
</dbReference>
<dbReference type="InterPro" id="IPR052336">
    <property type="entry name" value="MlaD_Phospholipid_Transporter"/>
</dbReference>
<name>A0A0A1DJ08_NOCSI</name>
<reference evidence="2 3" key="1">
    <citation type="journal article" date="2015" name="Genome Announc.">
        <title>Complete Genome Sequence of Steroid-Transforming Nocardioides simplex VKM Ac-2033D.</title>
        <authorList>
            <person name="Shtratnikova V.Y."/>
            <person name="Schelkunov M.I."/>
            <person name="Pekov Y.A."/>
            <person name="Fokina V.V."/>
            <person name="Logacheva M.D."/>
            <person name="Sokolov S.L."/>
            <person name="Bragin E.Y."/>
            <person name="Ashapkin V.V."/>
            <person name="Donova M.V."/>
        </authorList>
    </citation>
    <scope>NUCLEOTIDE SEQUENCE [LARGE SCALE GENOMIC DNA]</scope>
    <source>
        <strain evidence="2 3">VKM Ac-2033D</strain>
    </source>
</reference>
<sequence length="402" mass="41376">MTTTTARTTSLRAGLAVLVALLLGTLSACSTTMRDLPIPGTGVSGDTIEIQAEFDDALNLAVGAPVKVNGVDMGKVAEIKPKDFTAVATLTLKTDAEVREGARARLRYTTPLGELFVDITNPATGKALADDAVLTRASTTTAPSVEDALAQASLLINGGGLDQLQTVTEELNKALNGNEGDYRALLDKASVFLTRANATTQSIDAVLTSLNSLSKTLNGRKETINRAVREIRPAAKVLREKTPEFTELLAEIEKFTGAANQTVGATRAQLLTLLGELEPVLAEFAKNNGTFETSLRAVIDAAKAADGVVATDYLNIALELHLDNINVNGLLSGTVTGLVRDLLDLVGLDKLLPGLGGLLGGPKATGGKTGAKTGGKTGGAPAPGSDPLGLNGLLGGLFGGRG</sequence>
<dbReference type="eggNOG" id="COG1463">
    <property type="taxonomic scope" value="Bacteria"/>
</dbReference>
<dbReference type="EMBL" id="CP009896">
    <property type="protein sequence ID" value="AIY17319.2"/>
    <property type="molecule type" value="Genomic_DNA"/>
</dbReference>
<dbReference type="PANTHER" id="PTHR33371">
    <property type="entry name" value="INTERMEMBRANE PHOSPHOLIPID TRANSPORT SYSTEM BINDING PROTEIN MLAD-RELATED"/>
    <property type="match status" value="1"/>
</dbReference>
<dbReference type="GeneID" id="96609628"/>
<organism evidence="2 3">
    <name type="scientific">Nocardioides simplex</name>
    <name type="common">Arthrobacter simplex</name>
    <dbReference type="NCBI Taxonomy" id="2045"/>
    <lineage>
        <taxon>Bacteria</taxon>
        <taxon>Bacillati</taxon>
        <taxon>Actinomycetota</taxon>
        <taxon>Actinomycetes</taxon>
        <taxon>Propionibacteriales</taxon>
        <taxon>Nocardioidaceae</taxon>
        <taxon>Pimelobacter</taxon>
    </lineage>
</organism>
<dbReference type="GO" id="GO:0005576">
    <property type="term" value="C:extracellular region"/>
    <property type="evidence" value="ECO:0007669"/>
    <property type="project" value="TreeGrafter"/>
</dbReference>
<accession>A0A0A1DJ08</accession>
<dbReference type="NCBIfam" id="TIGR00996">
    <property type="entry name" value="Mtu_fam_mce"/>
    <property type="match status" value="1"/>
</dbReference>
<dbReference type="InterPro" id="IPR005693">
    <property type="entry name" value="Mce"/>
</dbReference>
<keyword evidence="3" id="KW-1185">Reference proteome</keyword>
<keyword evidence="2" id="KW-0449">Lipoprotein</keyword>
<dbReference type="Proteomes" id="UP000030300">
    <property type="component" value="Chromosome"/>
</dbReference>
<evidence type="ECO:0000256" key="1">
    <source>
        <dbReference type="SAM" id="MobiDB-lite"/>
    </source>
</evidence>